<feature type="domain" description="Signal transduction histidine kinase subgroup 3 dimerisation and phosphoacceptor" evidence="5">
    <location>
        <begin position="207"/>
        <end position="271"/>
    </location>
</feature>
<evidence type="ECO:0000256" key="4">
    <source>
        <dbReference type="SAM" id="Phobius"/>
    </source>
</evidence>
<keyword evidence="4" id="KW-1133">Transmembrane helix</keyword>
<dbReference type="PANTHER" id="PTHR24421:SF63">
    <property type="entry name" value="SENSOR HISTIDINE KINASE DESK"/>
    <property type="match status" value="1"/>
</dbReference>
<proteinExistence type="predicted"/>
<dbReference type="Gene3D" id="3.30.565.10">
    <property type="entry name" value="Histidine kinase-like ATPase, C-terminal domain"/>
    <property type="match status" value="1"/>
</dbReference>
<organism evidence="6 7">
    <name type="scientific">Cellulomonas triticagri</name>
    <dbReference type="NCBI Taxonomy" id="2483352"/>
    <lineage>
        <taxon>Bacteria</taxon>
        <taxon>Bacillati</taxon>
        <taxon>Actinomycetota</taxon>
        <taxon>Actinomycetes</taxon>
        <taxon>Micrococcales</taxon>
        <taxon>Cellulomonadaceae</taxon>
        <taxon>Cellulomonas</taxon>
    </lineage>
</organism>
<feature type="transmembrane region" description="Helical" evidence="4">
    <location>
        <begin position="164"/>
        <end position="186"/>
    </location>
</feature>
<evidence type="ECO:0000256" key="1">
    <source>
        <dbReference type="ARBA" id="ARBA00022679"/>
    </source>
</evidence>
<evidence type="ECO:0000256" key="3">
    <source>
        <dbReference type="ARBA" id="ARBA00023012"/>
    </source>
</evidence>
<dbReference type="InterPro" id="IPR011712">
    <property type="entry name" value="Sig_transdc_His_kin_sub3_dim/P"/>
</dbReference>
<comment type="caution">
    <text evidence="6">The sequence shown here is derived from an EMBL/GenBank/DDBJ whole genome shotgun (WGS) entry which is preliminary data.</text>
</comment>
<dbReference type="InterPro" id="IPR036890">
    <property type="entry name" value="HATPase_C_sf"/>
</dbReference>
<dbReference type="InterPro" id="IPR050482">
    <property type="entry name" value="Sensor_HK_TwoCompSys"/>
</dbReference>
<dbReference type="SUPFAM" id="SSF55874">
    <property type="entry name" value="ATPase domain of HSP90 chaperone/DNA topoisomerase II/histidine kinase"/>
    <property type="match status" value="1"/>
</dbReference>
<keyword evidence="2 6" id="KW-0418">Kinase</keyword>
<feature type="transmembrane region" description="Helical" evidence="4">
    <location>
        <begin position="16"/>
        <end position="37"/>
    </location>
</feature>
<dbReference type="EMBL" id="RFFI01000001">
    <property type="protein sequence ID" value="RMI14440.1"/>
    <property type="molecule type" value="Genomic_DNA"/>
</dbReference>
<dbReference type="PANTHER" id="PTHR24421">
    <property type="entry name" value="NITRATE/NITRITE SENSOR PROTEIN NARX-RELATED"/>
    <property type="match status" value="1"/>
</dbReference>
<evidence type="ECO:0000259" key="5">
    <source>
        <dbReference type="Pfam" id="PF07730"/>
    </source>
</evidence>
<evidence type="ECO:0000256" key="2">
    <source>
        <dbReference type="ARBA" id="ARBA00022777"/>
    </source>
</evidence>
<keyword evidence="4" id="KW-0812">Transmembrane</keyword>
<sequence length="397" mass="42293">MTRTRISLAGWVRATWWYTVAGVVVLDVMVVGYWWLWLAGLPPEHVLPAAPVLAGLGAVLQVGAVVLLVRDYPASADHDDTRDGRHRRRTLGVLVAGAVGSALLGVTTGSWMLGVGLLAVLVGLLRWPPGIRWRLTVVLTLLLVALWVVDAPRLGTDAPEGPDLSRVAATLLLTLPTLCAFSLWWWDVVRELDRARATAGALSATRERLRLAGEVHDLQGHHLQVVALQLELAERLIEHDPAAAAEQIRTARASVDEARAGTRDLATRFRGVPLPDELANAADLLRAAGHDVRVDLGPDAAQAPADVLGPLVRESVTNVLKHGAGARARISLRREADRWVYAITNDRRPGPAPDADGTDGTGLAAIRERIAALGGTVQVRADADFALTVAVPAGGAA</sequence>
<accession>A0A3M2JRE5</accession>
<feature type="transmembrane region" description="Helical" evidence="4">
    <location>
        <begin position="133"/>
        <end position="152"/>
    </location>
</feature>
<dbReference type="GO" id="GO:0016020">
    <property type="term" value="C:membrane"/>
    <property type="evidence" value="ECO:0007669"/>
    <property type="project" value="InterPro"/>
</dbReference>
<evidence type="ECO:0000313" key="6">
    <source>
        <dbReference type="EMBL" id="RMI14440.1"/>
    </source>
</evidence>
<keyword evidence="1" id="KW-0808">Transferase</keyword>
<dbReference type="AlphaFoldDB" id="A0A3M2JRE5"/>
<dbReference type="Gene3D" id="1.20.5.1930">
    <property type="match status" value="1"/>
</dbReference>
<dbReference type="Proteomes" id="UP000269289">
    <property type="component" value="Unassembled WGS sequence"/>
</dbReference>
<keyword evidence="3" id="KW-0902">Two-component regulatory system</keyword>
<feature type="transmembrane region" description="Helical" evidence="4">
    <location>
        <begin position="90"/>
        <end position="113"/>
    </location>
</feature>
<keyword evidence="4" id="KW-0472">Membrane</keyword>
<dbReference type="GO" id="GO:0046983">
    <property type="term" value="F:protein dimerization activity"/>
    <property type="evidence" value="ECO:0007669"/>
    <property type="project" value="InterPro"/>
</dbReference>
<dbReference type="GO" id="GO:0000155">
    <property type="term" value="F:phosphorelay sensor kinase activity"/>
    <property type="evidence" value="ECO:0007669"/>
    <property type="project" value="InterPro"/>
</dbReference>
<dbReference type="Pfam" id="PF07730">
    <property type="entry name" value="HisKA_3"/>
    <property type="match status" value="1"/>
</dbReference>
<keyword evidence="7" id="KW-1185">Reference proteome</keyword>
<protein>
    <submittedName>
        <fullName evidence="6">Histidine kinase</fullName>
    </submittedName>
</protein>
<name>A0A3M2JRE5_9CELL</name>
<dbReference type="RefSeq" id="WP_122147455.1">
    <property type="nucleotide sequence ID" value="NZ_RFFI01000001.1"/>
</dbReference>
<dbReference type="CDD" id="cd16917">
    <property type="entry name" value="HATPase_UhpB-NarQ-NarX-like"/>
    <property type="match status" value="1"/>
</dbReference>
<feature type="transmembrane region" description="Helical" evidence="4">
    <location>
        <begin position="49"/>
        <end position="69"/>
    </location>
</feature>
<evidence type="ECO:0000313" key="7">
    <source>
        <dbReference type="Proteomes" id="UP000269289"/>
    </source>
</evidence>
<reference evidence="6 7" key="1">
    <citation type="submission" date="2018-10" db="EMBL/GenBank/DDBJ databases">
        <title>Isolation, diversity and antifungal activity of actinobacteria from wheat.</title>
        <authorList>
            <person name="Han C."/>
        </authorList>
    </citation>
    <scope>NUCLEOTIDE SEQUENCE [LARGE SCALE GENOMIC DNA]</scope>
    <source>
        <strain evidence="6 7">NEAU-YY56</strain>
    </source>
</reference>
<dbReference type="OrthoDB" id="5241784at2"/>
<gene>
    <name evidence="6" type="ORF">EBM89_00240</name>
</gene>